<keyword evidence="1" id="KW-1133">Transmembrane helix</keyword>
<reference evidence="2" key="1">
    <citation type="submission" date="2020-04" db="EMBL/GenBank/DDBJ databases">
        <authorList>
            <person name="Chiriac C."/>
            <person name="Salcher M."/>
            <person name="Ghai R."/>
            <person name="Kavagutti S V."/>
        </authorList>
    </citation>
    <scope>NUCLEOTIDE SEQUENCE</scope>
</reference>
<name>A0A6J5L8F0_9CAUD</name>
<keyword evidence="1" id="KW-0472">Membrane</keyword>
<dbReference type="EMBL" id="LR796251">
    <property type="protein sequence ID" value="CAB4130751.1"/>
    <property type="molecule type" value="Genomic_DNA"/>
</dbReference>
<accession>A0A6J5L8F0</accession>
<evidence type="ECO:0000313" key="2">
    <source>
        <dbReference type="EMBL" id="CAB4130751.1"/>
    </source>
</evidence>
<protein>
    <submittedName>
        <fullName evidence="2">Uncharacterized protein</fullName>
    </submittedName>
</protein>
<sequence>MLNLIEYAKQVSFLLVTFAGLCVALIGAMSAADRAYAKYLKYRKLWPVVARAIAEHAREISQ</sequence>
<feature type="transmembrane region" description="Helical" evidence="1">
    <location>
        <begin position="12"/>
        <end position="32"/>
    </location>
</feature>
<gene>
    <name evidence="2" type="ORF">UFOVP130_31</name>
</gene>
<keyword evidence="1" id="KW-0812">Transmembrane</keyword>
<evidence type="ECO:0000256" key="1">
    <source>
        <dbReference type="SAM" id="Phobius"/>
    </source>
</evidence>
<organism evidence="2">
    <name type="scientific">uncultured Caudovirales phage</name>
    <dbReference type="NCBI Taxonomy" id="2100421"/>
    <lineage>
        <taxon>Viruses</taxon>
        <taxon>Duplodnaviria</taxon>
        <taxon>Heunggongvirae</taxon>
        <taxon>Uroviricota</taxon>
        <taxon>Caudoviricetes</taxon>
        <taxon>Peduoviridae</taxon>
        <taxon>Maltschvirus</taxon>
        <taxon>Maltschvirus maltsch</taxon>
    </lineage>
</organism>
<proteinExistence type="predicted"/>